<comment type="similarity">
    <text evidence="1">Belongs to the methyltransferase superfamily.</text>
</comment>
<evidence type="ECO:0000259" key="5">
    <source>
        <dbReference type="Pfam" id="PF08241"/>
    </source>
</evidence>
<keyword evidence="3" id="KW-0808">Transferase</keyword>
<dbReference type="InterPro" id="IPR013216">
    <property type="entry name" value="Methyltransf_11"/>
</dbReference>
<reference evidence="6" key="1">
    <citation type="submission" date="2021-04" db="EMBL/GenBank/DDBJ databases">
        <title>Pseudonocardia sp. nov., isolated from sandy soil of mangrove forest.</title>
        <authorList>
            <person name="Zan Z."/>
            <person name="Huang R."/>
            <person name="Liu W."/>
        </authorList>
    </citation>
    <scope>NUCLEOTIDE SEQUENCE</scope>
    <source>
        <strain evidence="6">S2-4</strain>
    </source>
</reference>
<dbReference type="Pfam" id="PF08241">
    <property type="entry name" value="Methyltransf_11"/>
    <property type="match status" value="1"/>
</dbReference>
<dbReference type="Gene3D" id="3.40.50.150">
    <property type="entry name" value="Vaccinia Virus protein VP39"/>
    <property type="match status" value="1"/>
</dbReference>
<accession>A0ABT1AAY1</accession>
<dbReference type="InterPro" id="IPR051052">
    <property type="entry name" value="Diverse_substrate_MTase"/>
</dbReference>
<evidence type="ECO:0000313" key="6">
    <source>
        <dbReference type="EMBL" id="MCO1660080.1"/>
    </source>
</evidence>
<dbReference type="PANTHER" id="PTHR44942:SF4">
    <property type="entry name" value="METHYLTRANSFERASE TYPE 11 DOMAIN-CONTAINING PROTEIN"/>
    <property type="match status" value="1"/>
</dbReference>
<comment type="caution">
    <text evidence="6">The sequence shown here is derived from an EMBL/GenBank/DDBJ whole genome shotgun (WGS) entry which is preliminary data.</text>
</comment>
<evidence type="ECO:0000313" key="7">
    <source>
        <dbReference type="Proteomes" id="UP001165283"/>
    </source>
</evidence>
<feature type="region of interest" description="Disordered" evidence="4">
    <location>
        <begin position="1"/>
        <end position="28"/>
    </location>
</feature>
<dbReference type="InterPro" id="IPR029063">
    <property type="entry name" value="SAM-dependent_MTases_sf"/>
</dbReference>
<keyword evidence="7" id="KW-1185">Reference proteome</keyword>
<dbReference type="GO" id="GO:0008168">
    <property type="term" value="F:methyltransferase activity"/>
    <property type="evidence" value="ECO:0007669"/>
    <property type="project" value="UniProtKB-KW"/>
</dbReference>
<protein>
    <submittedName>
        <fullName evidence="6">Class I SAM-dependent methyltransferase</fullName>
    </submittedName>
</protein>
<evidence type="ECO:0000256" key="1">
    <source>
        <dbReference type="ARBA" id="ARBA00008361"/>
    </source>
</evidence>
<evidence type="ECO:0000256" key="3">
    <source>
        <dbReference type="ARBA" id="ARBA00022679"/>
    </source>
</evidence>
<dbReference type="RefSeq" id="WP_252445346.1">
    <property type="nucleotide sequence ID" value="NZ_JAGSOV010000077.1"/>
</dbReference>
<evidence type="ECO:0000256" key="2">
    <source>
        <dbReference type="ARBA" id="ARBA00022603"/>
    </source>
</evidence>
<dbReference type="Proteomes" id="UP001165283">
    <property type="component" value="Unassembled WGS sequence"/>
</dbReference>
<dbReference type="CDD" id="cd02440">
    <property type="entry name" value="AdoMet_MTases"/>
    <property type="match status" value="1"/>
</dbReference>
<proteinExistence type="inferred from homology"/>
<organism evidence="6 7">
    <name type="scientific">Pseudonocardia humida</name>
    <dbReference type="NCBI Taxonomy" id="2800819"/>
    <lineage>
        <taxon>Bacteria</taxon>
        <taxon>Bacillati</taxon>
        <taxon>Actinomycetota</taxon>
        <taxon>Actinomycetes</taxon>
        <taxon>Pseudonocardiales</taxon>
        <taxon>Pseudonocardiaceae</taxon>
        <taxon>Pseudonocardia</taxon>
    </lineage>
</organism>
<keyword evidence="2 6" id="KW-0489">Methyltransferase</keyword>
<dbReference type="PANTHER" id="PTHR44942">
    <property type="entry name" value="METHYLTRANSF_11 DOMAIN-CONTAINING PROTEIN"/>
    <property type="match status" value="1"/>
</dbReference>
<evidence type="ECO:0000256" key="4">
    <source>
        <dbReference type="SAM" id="MobiDB-lite"/>
    </source>
</evidence>
<name>A0ABT1AAY1_9PSEU</name>
<dbReference type="EMBL" id="JAGSOV010000077">
    <property type="protein sequence ID" value="MCO1660080.1"/>
    <property type="molecule type" value="Genomic_DNA"/>
</dbReference>
<dbReference type="SUPFAM" id="SSF53335">
    <property type="entry name" value="S-adenosyl-L-methionine-dependent methyltransferases"/>
    <property type="match status" value="1"/>
</dbReference>
<gene>
    <name evidence="6" type="ORF">KDL28_33980</name>
</gene>
<sequence>MPTRAGGPVDPPSSPPHRQRQVAESFGVDAERYDRARPRYPEALIERILTRSPGPDVLDVGCGTGIEARQFRAAGATVLGVDPDGRMAEFARRTGVAVEVATFEDWEPAGRSFDAVVAGQAWHWVDPVAGAAKAARVLRPDGRLAVFGHAFDAPPTVTAAFVEAFARVAPDSPFTVPSAGGAGRSALEVYQAGFLAAADGMRRAGGFDEPEQWRFDWEQSYTRDQWLDHLPTTGALTRLPAGALARVLDAVGAAVDRIGGGFTMPYTTLAATAVRSSR</sequence>
<feature type="domain" description="Methyltransferase type 11" evidence="5">
    <location>
        <begin position="58"/>
        <end position="145"/>
    </location>
</feature>
<dbReference type="GO" id="GO:0032259">
    <property type="term" value="P:methylation"/>
    <property type="evidence" value="ECO:0007669"/>
    <property type="project" value="UniProtKB-KW"/>
</dbReference>